<accession>X1G349</accession>
<reference evidence="1" key="1">
    <citation type="journal article" date="2014" name="Front. Microbiol.">
        <title>High frequency of phylogenetically diverse reductive dehalogenase-homologous genes in deep subseafloor sedimentary metagenomes.</title>
        <authorList>
            <person name="Kawai M."/>
            <person name="Futagami T."/>
            <person name="Toyoda A."/>
            <person name="Takaki Y."/>
            <person name="Nishi S."/>
            <person name="Hori S."/>
            <person name="Arai W."/>
            <person name="Tsubouchi T."/>
            <person name="Morono Y."/>
            <person name="Uchiyama I."/>
            <person name="Ito T."/>
            <person name="Fujiyama A."/>
            <person name="Inagaki F."/>
            <person name="Takami H."/>
        </authorList>
    </citation>
    <scope>NUCLEOTIDE SEQUENCE</scope>
    <source>
        <strain evidence="1">Expedition CK06-06</strain>
    </source>
</reference>
<dbReference type="EMBL" id="BARU01005411">
    <property type="protein sequence ID" value="GAH35974.1"/>
    <property type="molecule type" value="Genomic_DNA"/>
</dbReference>
<feature type="non-terminal residue" evidence="1">
    <location>
        <position position="1"/>
    </location>
</feature>
<protein>
    <submittedName>
        <fullName evidence="1">Uncharacterized protein</fullName>
    </submittedName>
</protein>
<sequence>VVGLDVNGPIVACDDAGLMPFPGAIESIENLMNTDGIEVTLMTGWDLSTMGFFKRNKLKLPQIGIVGEYGMVYERAGNFRYLYPYREEERLEFMYGVLKVSAEMDVKVAFQGNYSPGSGAIYAEGDEHGQLLSHALVKDRRPTMKQLYEAAAEKSDIELTEDEGKIIFENKPENLKGLAEALFKTHPLISVRVKKEDDGKLSMYIDPNDKPDFDFEKVKEFAKLAGEQIGRKALPYEDHGVDLISKEAEEGNYSKDAGLREYGKDAFANKPFISAIVGDKGSDIPKTIKETIMFPLRDSDAERIADEKSIPSVPVNDVRDFALALAEAHRIKAQQNAL</sequence>
<gene>
    <name evidence="1" type="ORF">S03H2_10526</name>
</gene>
<proteinExistence type="predicted"/>
<evidence type="ECO:0000313" key="1">
    <source>
        <dbReference type="EMBL" id="GAH35974.1"/>
    </source>
</evidence>
<comment type="caution">
    <text evidence="1">The sequence shown here is derived from an EMBL/GenBank/DDBJ whole genome shotgun (WGS) entry which is preliminary data.</text>
</comment>
<name>X1G349_9ZZZZ</name>
<organism evidence="1">
    <name type="scientific">marine sediment metagenome</name>
    <dbReference type="NCBI Taxonomy" id="412755"/>
    <lineage>
        <taxon>unclassified sequences</taxon>
        <taxon>metagenomes</taxon>
        <taxon>ecological metagenomes</taxon>
    </lineage>
</organism>
<dbReference type="AlphaFoldDB" id="X1G349"/>